<name>A0A2T0MG79_9FLAO</name>
<protein>
    <submittedName>
        <fullName evidence="6">DNA-binding transcriptional LysR family regulator</fullName>
    </submittedName>
</protein>
<dbReference type="GO" id="GO:0000976">
    <property type="term" value="F:transcription cis-regulatory region binding"/>
    <property type="evidence" value="ECO:0007669"/>
    <property type="project" value="TreeGrafter"/>
</dbReference>
<comment type="caution">
    <text evidence="6">The sequence shown here is derived from an EMBL/GenBank/DDBJ whole genome shotgun (WGS) entry which is preliminary data.</text>
</comment>
<dbReference type="AlphaFoldDB" id="A0A2T0MG79"/>
<gene>
    <name evidence="6" type="ORF">CLV81_0562</name>
</gene>
<feature type="domain" description="HTH lysR-type" evidence="5">
    <location>
        <begin position="1"/>
        <end position="60"/>
    </location>
</feature>
<dbReference type="EMBL" id="PVYX01000001">
    <property type="protein sequence ID" value="PRX56565.1"/>
    <property type="molecule type" value="Genomic_DNA"/>
</dbReference>
<dbReference type="PANTHER" id="PTHR30126">
    <property type="entry name" value="HTH-TYPE TRANSCRIPTIONAL REGULATOR"/>
    <property type="match status" value="1"/>
</dbReference>
<reference evidence="6 7" key="1">
    <citation type="submission" date="2018-03" db="EMBL/GenBank/DDBJ databases">
        <title>Genomic Encyclopedia of Archaeal and Bacterial Type Strains, Phase II (KMG-II): from individual species to whole genera.</title>
        <authorList>
            <person name="Goeker M."/>
        </authorList>
    </citation>
    <scope>NUCLEOTIDE SEQUENCE [LARGE SCALE GENOMIC DNA]</scope>
    <source>
        <strain evidence="6 7">DSM 25027</strain>
    </source>
</reference>
<evidence type="ECO:0000313" key="7">
    <source>
        <dbReference type="Proteomes" id="UP000237640"/>
    </source>
</evidence>
<dbReference type="Proteomes" id="UP000237640">
    <property type="component" value="Unassembled WGS sequence"/>
</dbReference>
<dbReference type="InterPro" id="IPR036388">
    <property type="entry name" value="WH-like_DNA-bd_sf"/>
</dbReference>
<dbReference type="InterPro" id="IPR036390">
    <property type="entry name" value="WH_DNA-bd_sf"/>
</dbReference>
<keyword evidence="3 6" id="KW-0238">DNA-binding</keyword>
<evidence type="ECO:0000259" key="5">
    <source>
        <dbReference type="PROSITE" id="PS50931"/>
    </source>
</evidence>
<proteinExistence type="inferred from homology"/>
<dbReference type="Pfam" id="PF00126">
    <property type="entry name" value="HTH_1"/>
    <property type="match status" value="1"/>
</dbReference>
<evidence type="ECO:0000313" key="6">
    <source>
        <dbReference type="EMBL" id="PRX56565.1"/>
    </source>
</evidence>
<evidence type="ECO:0000256" key="2">
    <source>
        <dbReference type="ARBA" id="ARBA00023015"/>
    </source>
</evidence>
<accession>A0A2T0MG79</accession>
<dbReference type="RefSeq" id="WP_106143526.1">
    <property type="nucleotide sequence ID" value="NZ_PVYX01000001.1"/>
</dbReference>
<evidence type="ECO:0000256" key="3">
    <source>
        <dbReference type="ARBA" id="ARBA00023125"/>
    </source>
</evidence>
<dbReference type="PANTHER" id="PTHR30126:SF5">
    <property type="entry name" value="HTH-TYPE TRANSCRIPTIONAL ACTIVATOR CMPR"/>
    <property type="match status" value="1"/>
</dbReference>
<dbReference type="SUPFAM" id="SSF46785">
    <property type="entry name" value="Winged helix' DNA-binding domain"/>
    <property type="match status" value="1"/>
</dbReference>
<evidence type="ECO:0000256" key="4">
    <source>
        <dbReference type="ARBA" id="ARBA00023163"/>
    </source>
</evidence>
<keyword evidence="2" id="KW-0805">Transcription regulation</keyword>
<evidence type="ECO:0000256" key="1">
    <source>
        <dbReference type="ARBA" id="ARBA00009437"/>
    </source>
</evidence>
<dbReference type="PROSITE" id="PS50931">
    <property type="entry name" value="HTH_LYSR"/>
    <property type="match status" value="1"/>
</dbReference>
<dbReference type="OrthoDB" id="9785745at2"/>
<keyword evidence="7" id="KW-1185">Reference proteome</keyword>
<sequence length="307" mass="34601">MNYTLNQLRIFLKIVEKQSITKASEELHLTQPAVSIQLKNFQNQFPIPLTEVVGRQLFVTDFGSEIASAAKRILKEVDSINYKLLAYQGELAGRLKISVVSTGKYVMPYFLSDFVRENPGVDLVMDVTNKSRVVETLEENQVDFALVSVLPQHLNLNKVSLMKNVLQLVGNPKYFEKVKLGKSVFSKDTPLIFREKGSATRAAMESYLTKRSITVGKKIELTSNEAVKQAVIAGLGCSIMPLIGVHRELKNGELRIIPSKSLPIITTWNLVWLKNKKLSPVSNALLDYLGTNKEEIMKTHFQWLDSY</sequence>
<dbReference type="Pfam" id="PF03466">
    <property type="entry name" value="LysR_substrate"/>
    <property type="match status" value="1"/>
</dbReference>
<dbReference type="Gene3D" id="3.40.190.10">
    <property type="entry name" value="Periplasmic binding protein-like II"/>
    <property type="match status" value="2"/>
</dbReference>
<dbReference type="GO" id="GO:0003700">
    <property type="term" value="F:DNA-binding transcription factor activity"/>
    <property type="evidence" value="ECO:0007669"/>
    <property type="project" value="InterPro"/>
</dbReference>
<dbReference type="SUPFAM" id="SSF53850">
    <property type="entry name" value="Periplasmic binding protein-like II"/>
    <property type="match status" value="1"/>
</dbReference>
<organism evidence="6 7">
    <name type="scientific">Flagellimonas meridianipacifica</name>
    <dbReference type="NCBI Taxonomy" id="1080225"/>
    <lineage>
        <taxon>Bacteria</taxon>
        <taxon>Pseudomonadati</taxon>
        <taxon>Bacteroidota</taxon>
        <taxon>Flavobacteriia</taxon>
        <taxon>Flavobacteriales</taxon>
        <taxon>Flavobacteriaceae</taxon>
        <taxon>Flagellimonas</taxon>
    </lineage>
</organism>
<comment type="similarity">
    <text evidence="1">Belongs to the LysR transcriptional regulatory family.</text>
</comment>
<keyword evidence="4" id="KW-0804">Transcription</keyword>
<dbReference type="InterPro" id="IPR005119">
    <property type="entry name" value="LysR_subst-bd"/>
</dbReference>
<dbReference type="Gene3D" id="1.10.10.10">
    <property type="entry name" value="Winged helix-like DNA-binding domain superfamily/Winged helix DNA-binding domain"/>
    <property type="match status" value="1"/>
</dbReference>
<dbReference type="InterPro" id="IPR000847">
    <property type="entry name" value="LysR_HTH_N"/>
</dbReference>